<dbReference type="EMBL" id="SMKU01000041">
    <property type="protein sequence ID" value="TDD92116.1"/>
    <property type="molecule type" value="Genomic_DNA"/>
</dbReference>
<organism evidence="2 3">
    <name type="scientific">Actinomadura rubrisoli</name>
    <dbReference type="NCBI Taxonomy" id="2530368"/>
    <lineage>
        <taxon>Bacteria</taxon>
        <taxon>Bacillati</taxon>
        <taxon>Actinomycetota</taxon>
        <taxon>Actinomycetes</taxon>
        <taxon>Streptosporangiales</taxon>
        <taxon>Thermomonosporaceae</taxon>
        <taxon>Actinomadura</taxon>
    </lineage>
</organism>
<protein>
    <submittedName>
        <fullName evidence="2">DUF397 domain-containing protein</fullName>
    </submittedName>
</protein>
<proteinExistence type="predicted"/>
<accession>A0A4R5C1F9</accession>
<dbReference type="AlphaFoldDB" id="A0A4R5C1F9"/>
<comment type="caution">
    <text evidence="2">The sequence shown here is derived from an EMBL/GenBank/DDBJ whole genome shotgun (WGS) entry which is preliminary data.</text>
</comment>
<name>A0A4R5C1F9_9ACTN</name>
<evidence type="ECO:0000259" key="1">
    <source>
        <dbReference type="Pfam" id="PF04149"/>
    </source>
</evidence>
<dbReference type="RefSeq" id="WP_131892072.1">
    <property type="nucleotide sequence ID" value="NZ_SMKU01000041.1"/>
</dbReference>
<sequence>MENQELYKRDISGAKWRKSSHSLMICVEVAEIGEGAMAVRDSKNPDLGALRFTPEEWTAFREGIRAGEF</sequence>
<evidence type="ECO:0000313" key="3">
    <source>
        <dbReference type="Proteomes" id="UP000294513"/>
    </source>
</evidence>
<reference evidence="2 3" key="1">
    <citation type="submission" date="2019-03" db="EMBL/GenBank/DDBJ databases">
        <title>Draft genome sequences of novel Actinobacteria.</title>
        <authorList>
            <person name="Sahin N."/>
            <person name="Ay H."/>
            <person name="Saygin H."/>
        </authorList>
    </citation>
    <scope>NUCLEOTIDE SEQUENCE [LARGE SCALE GENOMIC DNA]</scope>
    <source>
        <strain evidence="2 3">H3C3</strain>
    </source>
</reference>
<keyword evidence="3" id="KW-1185">Reference proteome</keyword>
<evidence type="ECO:0000313" key="2">
    <source>
        <dbReference type="EMBL" id="TDD92116.1"/>
    </source>
</evidence>
<gene>
    <name evidence="2" type="ORF">E1298_11225</name>
</gene>
<dbReference type="OrthoDB" id="4330022at2"/>
<feature type="domain" description="DUF397" evidence="1">
    <location>
        <begin position="14"/>
        <end position="65"/>
    </location>
</feature>
<dbReference type="Pfam" id="PF04149">
    <property type="entry name" value="DUF397"/>
    <property type="match status" value="1"/>
</dbReference>
<dbReference type="Proteomes" id="UP000294513">
    <property type="component" value="Unassembled WGS sequence"/>
</dbReference>
<dbReference type="InterPro" id="IPR007278">
    <property type="entry name" value="DUF397"/>
</dbReference>